<keyword evidence="4" id="KW-1185">Reference proteome</keyword>
<name>A0ABW8C361_9ACTN</name>
<organism evidence="3 4">
    <name type="scientific">Streptomyces fildesensis</name>
    <dbReference type="NCBI Taxonomy" id="375757"/>
    <lineage>
        <taxon>Bacteria</taxon>
        <taxon>Bacillati</taxon>
        <taxon>Actinomycetota</taxon>
        <taxon>Actinomycetes</taxon>
        <taxon>Kitasatosporales</taxon>
        <taxon>Streptomycetaceae</taxon>
        <taxon>Streptomyces</taxon>
    </lineage>
</organism>
<dbReference type="Pfam" id="PF00975">
    <property type="entry name" value="Thioesterase"/>
    <property type="match status" value="1"/>
</dbReference>
<dbReference type="PANTHER" id="PTHR11487:SF0">
    <property type="entry name" value="S-ACYL FATTY ACID SYNTHASE THIOESTERASE, MEDIUM CHAIN"/>
    <property type="match status" value="1"/>
</dbReference>
<dbReference type="RefSeq" id="WP_399646573.1">
    <property type="nucleotide sequence ID" value="NZ_JBITYG010000002.1"/>
</dbReference>
<dbReference type="EMBL" id="JBITYG010000002">
    <property type="protein sequence ID" value="MFI9100866.1"/>
    <property type="molecule type" value="Genomic_DNA"/>
</dbReference>
<comment type="similarity">
    <text evidence="1">Belongs to the thioesterase family.</text>
</comment>
<dbReference type="PANTHER" id="PTHR11487">
    <property type="entry name" value="THIOESTERASE"/>
    <property type="match status" value="1"/>
</dbReference>
<dbReference type="SUPFAM" id="SSF53474">
    <property type="entry name" value="alpha/beta-Hydrolases"/>
    <property type="match status" value="1"/>
</dbReference>
<reference evidence="3 4" key="1">
    <citation type="submission" date="2024-10" db="EMBL/GenBank/DDBJ databases">
        <title>The Natural Products Discovery Center: Release of the First 8490 Sequenced Strains for Exploring Actinobacteria Biosynthetic Diversity.</title>
        <authorList>
            <person name="Kalkreuter E."/>
            <person name="Kautsar S.A."/>
            <person name="Yang D."/>
            <person name="Bader C.D."/>
            <person name="Teijaro C.N."/>
            <person name="Fluegel L."/>
            <person name="Davis C.M."/>
            <person name="Simpson J.R."/>
            <person name="Lauterbach L."/>
            <person name="Steele A.D."/>
            <person name="Gui C."/>
            <person name="Meng S."/>
            <person name="Li G."/>
            <person name="Viehrig K."/>
            <person name="Ye F."/>
            <person name="Su P."/>
            <person name="Kiefer A.F."/>
            <person name="Nichols A."/>
            <person name="Cepeda A.J."/>
            <person name="Yan W."/>
            <person name="Fan B."/>
            <person name="Jiang Y."/>
            <person name="Adhikari A."/>
            <person name="Zheng C.-J."/>
            <person name="Schuster L."/>
            <person name="Cowan T.M."/>
            <person name="Smanski M.J."/>
            <person name="Chevrette M.G."/>
            <person name="De Carvalho L.P.S."/>
            <person name="Shen B."/>
        </authorList>
    </citation>
    <scope>NUCLEOTIDE SEQUENCE [LARGE SCALE GENOMIC DNA]</scope>
    <source>
        <strain evidence="3 4">NPDC053399</strain>
    </source>
</reference>
<evidence type="ECO:0000313" key="3">
    <source>
        <dbReference type="EMBL" id="MFI9100866.1"/>
    </source>
</evidence>
<protein>
    <submittedName>
        <fullName evidence="3">Thioesterase II family protein</fullName>
    </submittedName>
</protein>
<evidence type="ECO:0000313" key="4">
    <source>
        <dbReference type="Proteomes" id="UP001614394"/>
    </source>
</evidence>
<dbReference type="Gene3D" id="3.40.50.1820">
    <property type="entry name" value="alpha/beta hydrolase"/>
    <property type="match status" value="1"/>
</dbReference>
<dbReference type="InterPro" id="IPR029058">
    <property type="entry name" value="AB_hydrolase_fold"/>
</dbReference>
<accession>A0ABW8C361</accession>
<dbReference type="Proteomes" id="UP001614394">
    <property type="component" value="Unassembled WGS sequence"/>
</dbReference>
<dbReference type="InterPro" id="IPR001031">
    <property type="entry name" value="Thioesterase"/>
</dbReference>
<gene>
    <name evidence="3" type="ORF">ACIGXA_10085</name>
</gene>
<feature type="domain" description="Thioesterase" evidence="2">
    <location>
        <begin position="16"/>
        <end position="230"/>
    </location>
</feature>
<evidence type="ECO:0000259" key="2">
    <source>
        <dbReference type="Pfam" id="PF00975"/>
    </source>
</evidence>
<sequence>MPNSLVRPLPRPHASRTLLCMSFCGGGTAPFRPWARTLPEDVELVLHCYPGREGRFTAPFADDWDEMLDDALEALHDIARRPYILFGHSMGAWVAFDLARRAPDEGLAPPQSLVVSAADSPARWRLAAEQRPRSDDTDEQLVDWMRGKGQLPESLLADPDIMQIAVEILRADMRVMNSYRYRAGERAQVPVQVLLGEDDSISGAAQERWRQLSDGRMHATLLPGGHFYTPEVWARLPDHLTALRSAALLQQ</sequence>
<evidence type="ECO:0000256" key="1">
    <source>
        <dbReference type="ARBA" id="ARBA00007169"/>
    </source>
</evidence>
<dbReference type="InterPro" id="IPR012223">
    <property type="entry name" value="TEII"/>
</dbReference>
<proteinExistence type="inferred from homology"/>
<comment type="caution">
    <text evidence="3">The sequence shown here is derived from an EMBL/GenBank/DDBJ whole genome shotgun (WGS) entry which is preliminary data.</text>
</comment>